<dbReference type="AlphaFoldDB" id="A0A225WAM0"/>
<dbReference type="PANTHER" id="PTHR19303">
    <property type="entry name" value="TRANSPOSON"/>
    <property type="match status" value="1"/>
</dbReference>
<dbReference type="OrthoDB" id="127352at2759"/>
<gene>
    <name evidence="3" type="ORF">PHMEG_00012086</name>
</gene>
<evidence type="ECO:0000313" key="3">
    <source>
        <dbReference type="EMBL" id="OWZ14444.1"/>
    </source>
</evidence>
<dbReference type="InterPro" id="IPR006600">
    <property type="entry name" value="HTH_CenpB_DNA-bd_dom"/>
</dbReference>
<dbReference type="Pfam" id="PF03184">
    <property type="entry name" value="DDE_1"/>
    <property type="match status" value="1"/>
</dbReference>
<dbReference type="GO" id="GO:0005634">
    <property type="term" value="C:nucleus"/>
    <property type="evidence" value="ECO:0007669"/>
    <property type="project" value="TreeGrafter"/>
</dbReference>
<dbReference type="PROSITE" id="PS51253">
    <property type="entry name" value="HTH_CENPB"/>
    <property type="match status" value="1"/>
</dbReference>
<protein>
    <recommendedName>
        <fullName evidence="2">HTH CENPB-type domain-containing protein</fullName>
    </recommendedName>
</protein>
<reference evidence="4" key="1">
    <citation type="submission" date="2017-03" db="EMBL/GenBank/DDBJ databases">
        <title>Phytopthora megakarya and P. palmivora, two closely related causual agents of cacao black pod achieved similar genome size and gene model numbers by different mechanisms.</title>
        <authorList>
            <person name="Ali S."/>
            <person name="Shao J."/>
            <person name="Larry D.J."/>
            <person name="Kronmiller B."/>
            <person name="Shen D."/>
            <person name="Strem M.D."/>
            <person name="Melnick R.L."/>
            <person name="Guiltinan M.J."/>
            <person name="Tyler B.M."/>
            <person name="Meinhardt L.W."/>
            <person name="Bailey B.A."/>
        </authorList>
    </citation>
    <scope>NUCLEOTIDE SEQUENCE [LARGE SCALE GENOMIC DNA]</scope>
    <source>
        <strain evidence="4">zdho120</strain>
    </source>
</reference>
<proteinExistence type="predicted"/>
<evidence type="ECO:0000313" key="4">
    <source>
        <dbReference type="Proteomes" id="UP000198211"/>
    </source>
</evidence>
<dbReference type="InterPro" id="IPR050863">
    <property type="entry name" value="CenT-Element_Derived"/>
</dbReference>
<sequence>MRCVPIGRYATEVTGVFVLHTACLCQNVHARDKAYTCPNTTWTCWEKYHRYYLPKKLFSRTGKVRTSSDLYKLKRSLLVTENEEDPSTVSEVGVADARSVIRTIALYQNRRRPKGRRRLPGGNGRKVKTNTVSSYFTSHKLEITLRSTNDIELTISSFYPELPESKYNSRRTLILSWRRTRDKIEILRSDRGGRSKKKELQRGEATILSNEDEADLVRWINDLREEGVPVTSTMLRLQALEVARSAEILSASWSWQHRLRLVIAFPYDVKLGKDKYVLPIYNKLLKNLQLTLRQKRQKLEQPAFIMRIKQYLPKQTLAKKVSKRNRQNISEPILLLLDDFSRHWTEDVIEYAKTINVTLMKVPSNATSVLQPADATWNGPLKKHRQLCRDSENVALSNATVDMKPSMKQALNEKILLTIS</sequence>
<dbReference type="Pfam" id="PF03221">
    <property type="entry name" value="HTH_Tnp_Tc5"/>
    <property type="match status" value="1"/>
</dbReference>
<evidence type="ECO:0000259" key="2">
    <source>
        <dbReference type="PROSITE" id="PS51253"/>
    </source>
</evidence>
<dbReference type="EMBL" id="NBNE01001338">
    <property type="protein sequence ID" value="OWZ14444.1"/>
    <property type="molecule type" value="Genomic_DNA"/>
</dbReference>
<dbReference type="InterPro" id="IPR004875">
    <property type="entry name" value="DDE_SF_endonuclease_dom"/>
</dbReference>
<organism evidence="3 4">
    <name type="scientific">Phytophthora megakarya</name>
    <dbReference type="NCBI Taxonomy" id="4795"/>
    <lineage>
        <taxon>Eukaryota</taxon>
        <taxon>Sar</taxon>
        <taxon>Stramenopiles</taxon>
        <taxon>Oomycota</taxon>
        <taxon>Peronosporomycetes</taxon>
        <taxon>Peronosporales</taxon>
        <taxon>Peronosporaceae</taxon>
        <taxon>Phytophthora</taxon>
    </lineage>
</organism>
<dbReference type="Gene3D" id="1.10.10.60">
    <property type="entry name" value="Homeodomain-like"/>
    <property type="match status" value="1"/>
</dbReference>
<comment type="caution">
    <text evidence="3">The sequence shown here is derived from an EMBL/GenBank/DDBJ whole genome shotgun (WGS) entry which is preliminary data.</text>
</comment>
<dbReference type="Proteomes" id="UP000198211">
    <property type="component" value="Unassembled WGS sequence"/>
</dbReference>
<accession>A0A225WAM0</accession>
<keyword evidence="4" id="KW-1185">Reference proteome</keyword>
<evidence type="ECO:0000256" key="1">
    <source>
        <dbReference type="ARBA" id="ARBA00023125"/>
    </source>
</evidence>
<name>A0A225WAM0_9STRA</name>
<dbReference type="GO" id="GO:0003677">
    <property type="term" value="F:DNA binding"/>
    <property type="evidence" value="ECO:0007669"/>
    <property type="project" value="UniProtKB-KW"/>
</dbReference>
<feature type="domain" description="HTH CENPB-type" evidence="2">
    <location>
        <begin position="200"/>
        <end position="269"/>
    </location>
</feature>
<keyword evidence="1" id="KW-0238">DNA-binding</keyword>
<dbReference type="PANTHER" id="PTHR19303:SF57">
    <property type="entry name" value="HTH CENPB-TYPE DOMAIN-CONTAINING PROTEIN"/>
    <property type="match status" value="1"/>
</dbReference>